<evidence type="ECO:0000256" key="1">
    <source>
        <dbReference type="SAM" id="MobiDB-lite"/>
    </source>
</evidence>
<proteinExistence type="predicted"/>
<reference evidence="2 3" key="2">
    <citation type="journal article" date="2011" name="Genome Res.">
        <title>Chromosome and gene copy number variation allow major structural change between species and strains of Leishmania.</title>
        <authorList>
            <person name="Rogers M.B."/>
            <person name="Hilley J.D."/>
            <person name="Dickens N.J."/>
            <person name="Wilkes J."/>
            <person name="Bates P.A."/>
            <person name="Depledge D.P."/>
            <person name="Harris D."/>
            <person name="Her Y."/>
            <person name="Herzyk P."/>
            <person name="Imamura H."/>
            <person name="Otto T.D."/>
            <person name="Sanders M."/>
            <person name="Seeger K."/>
            <person name="Dujardin J.C."/>
            <person name="Berriman M."/>
            <person name="Smith D.F."/>
            <person name="Hertz-Fowler C."/>
            <person name="Mottram J.C."/>
        </authorList>
    </citation>
    <scope>NUCLEOTIDE SEQUENCE [LARGE SCALE GENOMIC DNA]</scope>
    <source>
        <strain evidence="3">MHOM/IL/81/Friedlin</strain>
    </source>
</reference>
<evidence type="ECO:0000313" key="2">
    <source>
        <dbReference type="EMBL" id="CBZ12194.1"/>
    </source>
</evidence>
<accession>E9ADA7</accession>
<dbReference type="KEGG" id="lma:LMJF_27_1275"/>
<dbReference type="AlphaFoldDB" id="E9ADA7"/>
<sequence length="443" mass="50090">MQSRVFNFPGKESKPDYEHRISGRVNEMLRQSSPQARSSRTSLQRNWQPYAPILSIHPQLLQKAESRSPSRANVTHLTRASSASFLTPHGSQVVSPSRLRYVGTESTKQVNPNDLLRGASVAKFRQRSCSQCIQDSPRHSKASNTHPVNHESFSAVLPCSLHPLLQQALLLIESAELEERLAFCQEEMDAFDSIITVFGVAKEVEVIRVAAFEMFHIERASRRALKRQERHERQILRLWYCESYKDALLSEEVRVIRQQSEESRRFFGHSPSRSQSTSPKQQSQDLFDMAAPRNGSLSSKKVPSSQKSNKIAHMASLLFSASRRQGEGIRGSSPTDNCDEVLHSSPRALSPMPSEPYFSHTVGSSCSLHKPSDSVNVADRRRYYREYSDRCRRTLGSMEADLEDRIARQEALLLPARQSYQSSVPFSLITRQAPPLLPKSAED</sequence>
<keyword evidence="3" id="KW-1185">Reference proteome</keyword>
<dbReference type="OMA" id="EMFHIER"/>
<dbReference type="RefSeq" id="XP_003721936.1">
    <property type="nucleotide sequence ID" value="XM_003721888.1"/>
</dbReference>
<dbReference type="InParanoid" id="E9ADA7"/>
<dbReference type="eggNOG" id="ENOG502SJCX">
    <property type="taxonomic scope" value="Eukaryota"/>
</dbReference>
<reference evidence="2 3" key="1">
    <citation type="journal article" date="2005" name="Science">
        <title>The genome of the kinetoplastid parasite, Leishmania major.</title>
        <authorList>
            <person name="Ivens A.C."/>
            <person name="Peacock C.S."/>
            <person name="Worthey E.A."/>
            <person name="Murphy L."/>
            <person name="Aggarwal G."/>
            <person name="Berriman M."/>
            <person name="Sisk E."/>
            <person name="Rajandream M.A."/>
            <person name="Adlem E."/>
            <person name="Aert R."/>
            <person name="Anupama A."/>
            <person name="Apostolou Z."/>
            <person name="Attipoe P."/>
            <person name="Bason N."/>
            <person name="Bauser C."/>
            <person name="Beck A."/>
            <person name="Beverley S.M."/>
            <person name="Bianchettin G."/>
            <person name="Borzym K."/>
            <person name="Bothe G."/>
            <person name="Bruschi C.V."/>
            <person name="Collins M."/>
            <person name="Cadag E."/>
            <person name="Ciarloni L."/>
            <person name="Clayton C."/>
            <person name="Coulson R.M."/>
            <person name="Cronin A."/>
            <person name="Cruz A.K."/>
            <person name="Davies R.M."/>
            <person name="De Gaudenzi J."/>
            <person name="Dobson D.E."/>
            <person name="Duesterhoeft A."/>
            <person name="Fazelina G."/>
            <person name="Fosker N."/>
            <person name="Frasch A.C."/>
            <person name="Fraser A."/>
            <person name="Fuchs M."/>
            <person name="Gabel C."/>
            <person name="Goble A."/>
            <person name="Goffeau A."/>
            <person name="Harris D."/>
            <person name="Hertz-Fowler C."/>
            <person name="Hilbert H."/>
            <person name="Horn D."/>
            <person name="Huang Y."/>
            <person name="Klages S."/>
            <person name="Knights A."/>
            <person name="Kube M."/>
            <person name="Larke N."/>
            <person name="Litvin L."/>
            <person name="Lord A."/>
            <person name="Louie T."/>
            <person name="Marra M."/>
            <person name="Masuy D."/>
            <person name="Matthews K."/>
            <person name="Michaeli S."/>
            <person name="Mottram J.C."/>
            <person name="Muller-Auer S."/>
            <person name="Munden H."/>
            <person name="Nelson S."/>
            <person name="Norbertczak H."/>
            <person name="Oliver K."/>
            <person name="O'neil S."/>
            <person name="Pentony M."/>
            <person name="Pohl T.M."/>
            <person name="Price C."/>
            <person name="Purnelle B."/>
            <person name="Quail M.A."/>
            <person name="Rabbinowitsch E."/>
            <person name="Reinhardt R."/>
            <person name="Rieger M."/>
            <person name="Rinta J."/>
            <person name="Robben J."/>
            <person name="Robertson L."/>
            <person name="Ruiz J.C."/>
            <person name="Rutter S."/>
            <person name="Saunders D."/>
            <person name="Schafer M."/>
            <person name="Schein J."/>
            <person name="Schwartz D.C."/>
            <person name="Seeger K."/>
            <person name="Seyler A."/>
            <person name="Sharp S."/>
            <person name="Shin H."/>
            <person name="Sivam D."/>
            <person name="Squares R."/>
            <person name="Squares S."/>
            <person name="Tosato V."/>
            <person name="Vogt C."/>
            <person name="Volckaert G."/>
            <person name="Wambutt R."/>
            <person name="Warren T."/>
            <person name="Wedler H."/>
            <person name="Woodward J."/>
            <person name="Zhou S."/>
            <person name="Zimmermann W."/>
            <person name="Smith D.F."/>
            <person name="Blackwell J.M."/>
            <person name="Stuart K.D."/>
            <person name="Barrell B."/>
            <person name="Myler P.J."/>
        </authorList>
    </citation>
    <scope>NUCLEOTIDE SEQUENCE [LARGE SCALE GENOMIC DNA]</scope>
    <source>
        <strain evidence="3">MHOM/IL/81/Friedlin</strain>
    </source>
</reference>
<organism evidence="2 3">
    <name type="scientific">Leishmania major</name>
    <dbReference type="NCBI Taxonomy" id="5664"/>
    <lineage>
        <taxon>Eukaryota</taxon>
        <taxon>Discoba</taxon>
        <taxon>Euglenozoa</taxon>
        <taxon>Kinetoplastea</taxon>
        <taxon>Metakinetoplastina</taxon>
        <taxon>Trypanosomatida</taxon>
        <taxon>Trypanosomatidae</taxon>
        <taxon>Leishmaniinae</taxon>
        <taxon>Leishmania</taxon>
    </lineage>
</organism>
<dbReference type="HOGENOM" id="CLU_618896_0_0_1"/>
<dbReference type="GeneID" id="12982720"/>
<evidence type="ECO:0000313" key="3">
    <source>
        <dbReference type="Proteomes" id="UP000000542"/>
    </source>
</evidence>
<feature type="region of interest" description="Disordered" evidence="1">
    <location>
        <begin position="264"/>
        <end position="284"/>
    </location>
</feature>
<feature type="compositionally biased region" description="Polar residues" evidence="1">
    <location>
        <begin position="271"/>
        <end position="284"/>
    </location>
</feature>
<gene>
    <name evidence="2" type="ORF">LMJF_27_1275</name>
</gene>
<name>E9ADA7_LEIMA</name>
<dbReference type="VEuPathDB" id="TriTrypDB:LmjF.27.1275"/>
<dbReference type="EMBL" id="FR796423">
    <property type="protein sequence ID" value="CBZ12194.1"/>
    <property type="molecule type" value="Genomic_DNA"/>
</dbReference>
<dbReference type="Proteomes" id="UP000000542">
    <property type="component" value="Chromosome 27"/>
</dbReference>
<dbReference type="VEuPathDB" id="TriTrypDB:LMJFC_270020500"/>
<protein>
    <submittedName>
        <fullName evidence="2">Uncharacterized protein</fullName>
    </submittedName>
</protein>